<dbReference type="InterPro" id="IPR007900">
    <property type="entry name" value="TAF4_C"/>
</dbReference>
<evidence type="ECO:0000256" key="8">
    <source>
        <dbReference type="ARBA" id="ARBA00031747"/>
    </source>
</evidence>
<feature type="region of interest" description="Disordered" evidence="9">
    <location>
        <begin position="462"/>
        <end position="588"/>
    </location>
</feature>
<evidence type="ECO:0000313" key="11">
    <source>
        <dbReference type="EMBL" id="CAJ2511241.1"/>
    </source>
</evidence>
<feature type="compositionally biased region" description="Polar residues" evidence="9">
    <location>
        <begin position="75"/>
        <end position="109"/>
    </location>
</feature>
<dbReference type="EMBL" id="CAUWAG010000018">
    <property type="protein sequence ID" value="CAJ2511241.1"/>
    <property type="molecule type" value="Genomic_DNA"/>
</dbReference>
<feature type="domain" description="Transcription initiation factor TFIID component TAF4 C-terminal" evidence="10">
    <location>
        <begin position="511"/>
        <end position="625"/>
    </location>
</feature>
<organism evidence="11 12">
    <name type="scientific">Anthostomella pinea</name>
    <dbReference type="NCBI Taxonomy" id="933095"/>
    <lineage>
        <taxon>Eukaryota</taxon>
        <taxon>Fungi</taxon>
        <taxon>Dikarya</taxon>
        <taxon>Ascomycota</taxon>
        <taxon>Pezizomycotina</taxon>
        <taxon>Sordariomycetes</taxon>
        <taxon>Xylariomycetidae</taxon>
        <taxon>Xylariales</taxon>
        <taxon>Xylariaceae</taxon>
        <taxon>Anthostomella</taxon>
    </lineage>
</organism>
<evidence type="ECO:0000256" key="3">
    <source>
        <dbReference type="ARBA" id="ARBA00017306"/>
    </source>
</evidence>
<evidence type="ECO:0000256" key="2">
    <source>
        <dbReference type="ARBA" id="ARBA00006178"/>
    </source>
</evidence>
<gene>
    <name evidence="11" type="ORF">KHLLAP_LOCUS11709</name>
</gene>
<feature type="compositionally biased region" description="Polar residues" evidence="9">
    <location>
        <begin position="1"/>
        <end position="27"/>
    </location>
</feature>
<feature type="region of interest" description="Disordered" evidence="9">
    <location>
        <begin position="1"/>
        <end position="140"/>
    </location>
</feature>
<comment type="caution">
    <text evidence="11">The sequence shown here is derived from an EMBL/GenBank/DDBJ whole genome shotgun (WGS) entry which is preliminary data.</text>
</comment>
<keyword evidence="5" id="KW-0804">Transcription</keyword>
<evidence type="ECO:0000259" key="10">
    <source>
        <dbReference type="Pfam" id="PF05236"/>
    </source>
</evidence>
<comment type="similarity">
    <text evidence="2">Belongs to the TAF4 family.</text>
</comment>
<feature type="region of interest" description="Disordered" evidence="9">
    <location>
        <begin position="398"/>
        <end position="445"/>
    </location>
</feature>
<accession>A0AAI8YNL7</accession>
<reference evidence="11" key="1">
    <citation type="submission" date="2023-10" db="EMBL/GenBank/DDBJ databases">
        <authorList>
            <person name="Hackl T."/>
        </authorList>
    </citation>
    <scope>NUCLEOTIDE SEQUENCE</scope>
</reference>
<comment type="subcellular location">
    <subcellularLocation>
        <location evidence="1">Nucleus</location>
    </subcellularLocation>
</comment>
<protein>
    <recommendedName>
        <fullName evidence="3">Transcription initiation factor TFIID subunit 4</fullName>
    </recommendedName>
    <alternativeName>
        <fullName evidence="8">TBP-associated factor 4</fullName>
    </alternativeName>
</protein>
<name>A0AAI8YNL7_9PEZI</name>
<evidence type="ECO:0000256" key="7">
    <source>
        <dbReference type="ARBA" id="ARBA00025346"/>
    </source>
</evidence>
<feature type="compositionally biased region" description="Basic and acidic residues" evidence="9">
    <location>
        <begin position="478"/>
        <end position="487"/>
    </location>
</feature>
<evidence type="ECO:0000256" key="6">
    <source>
        <dbReference type="ARBA" id="ARBA00023242"/>
    </source>
</evidence>
<evidence type="ECO:0000256" key="5">
    <source>
        <dbReference type="ARBA" id="ARBA00023163"/>
    </source>
</evidence>
<evidence type="ECO:0000256" key="1">
    <source>
        <dbReference type="ARBA" id="ARBA00004123"/>
    </source>
</evidence>
<keyword evidence="12" id="KW-1185">Reference proteome</keyword>
<feature type="compositionally biased region" description="Basic and acidic residues" evidence="9">
    <location>
        <begin position="511"/>
        <end position="522"/>
    </location>
</feature>
<evidence type="ECO:0000313" key="12">
    <source>
        <dbReference type="Proteomes" id="UP001295740"/>
    </source>
</evidence>
<sequence length="653" mass="68588">MSQVPHPSMQQRQFSPPQNSPSSTTANGAFALPPNKRTKMSPGLSPQPGSPYAHSPYTGATSPPATTPGAATPTNGHASPTLPTNMNMSTMSQAPHNSYNPSLQQNGRSTPALTMPTPTPTAPTPPAHSPRLSTPTITHVPPPAPYSTATLAPVGMPLATPGIGNMGPPTIAPSSFSMSDAARHAAKPAPTKTTAYDMDDMLMGTGIDLEEEADYLNNLETRTAGGRDSFYGAGPANQPAQHTGAKSQAELEAETADMAWNAAARRLAMSRSHEMAHHLLDPGLVHRRLNDVAKKFGLELNLDMRPDGKTQYMGKLATAADFPKPEIKLMTQKVPDGTVVQTLGSFIPKESFLVDQIALLSIGTKERLKDLLGDAHKIATTRQLSSHGAVPAEWAEAAAHPSPKVNGTAGDGQRTGAESAVSPRTNPLKRPADELSNGLLTPVSELPPANFMVEALLTAGKATQNAEERRLRKRQKRLEKAAEKESQTGDAGSRTGSVAPGTPGAIAPEQAESKPTKKESKKAAAKASEEQSSTSVNNTLSQFIGGKKKKYSWMTGGSGGVTGASTPRAQAAPGTPRGMGGATGKAARGALTKGSVSHLGQFREDSEKGKNIQLRDWIVVLEDHGFDKKTLQEAYVRVDKSDTGDKVATGKAP</sequence>
<dbReference type="Pfam" id="PF05236">
    <property type="entry name" value="TAF4"/>
    <property type="match status" value="1"/>
</dbReference>
<evidence type="ECO:0000256" key="4">
    <source>
        <dbReference type="ARBA" id="ARBA00023015"/>
    </source>
</evidence>
<comment type="function">
    <text evidence="7">Functions as a component of the DNA-binding general transcription factor complex TFIID. Binding of TFIID to a promoter (with or without TATA element) is the initial step in pre-initiation complex (PIC) formation. TFIID plays a key role in the regulation of gene expression by RNA polymerase II through different activities such as transcription activator interaction, core promoter recognition and selectivity, TFIIA and TFIIB interaction, chromatin modification (histone acetylation by TAF1), facilitation of DNA opening and initiation of transcription.</text>
</comment>
<keyword evidence="6" id="KW-0539">Nucleus</keyword>
<evidence type="ECO:0000256" key="9">
    <source>
        <dbReference type="SAM" id="MobiDB-lite"/>
    </source>
</evidence>
<keyword evidence="4" id="KW-0805">Transcription regulation</keyword>
<feature type="compositionally biased region" description="Low complexity" evidence="9">
    <location>
        <begin position="58"/>
        <end position="74"/>
    </location>
</feature>
<proteinExistence type="inferred from homology"/>
<dbReference type="Proteomes" id="UP001295740">
    <property type="component" value="Unassembled WGS sequence"/>
</dbReference>
<dbReference type="AlphaFoldDB" id="A0AAI8YNL7"/>
<feature type="compositionally biased region" description="Pro residues" evidence="9">
    <location>
        <begin position="117"/>
        <end position="128"/>
    </location>
</feature>